<comment type="caution">
    <text evidence="3">The sequence shown here is derived from an EMBL/GenBank/DDBJ whole genome shotgun (WGS) entry which is preliminary data.</text>
</comment>
<keyword evidence="2" id="KW-0472">Membrane</keyword>
<reference evidence="3 4" key="1">
    <citation type="submission" date="2019-06" db="EMBL/GenBank/DDBJ databases">
        <title>Sequencing the genomes of 1000 actinobacteria strains.</title>
        <authorList>
            <person name="Klenk H.-P."/>
        </authorList>
    </citation>
    <scope>NUCLEOTIDE SEQUENCE [LARGE SCALE GENOMIC DNA]</scope>
    <source>
        <strain evidence="3 4">DSM 46837</strain>
    </source>
</reference>
<keyword evidence="4" id="KW-1185">Reference proteome</keyword>
<feature type="transmembrane region" description="Helical" evidence="2">
    <location>
        <begin position="157"/>
        <end position="177"/>
    </location>
</feature>
<keyword evidence="2" id="KW-0812">Transmembrane</keyword>
<feature type="compositionally biased region" description="Gly residues" evidence="1">
    <location>
        <begin position="1"/>
        <end position="11"/>
    </location>
</feature>
<feature type="region of interest" description="Disordered" evidence="1">
    <location>
        <begin position="1"/>
        <end position="32"/>
    </location>
</feature>
<gene>
    <name evidence="3" type="ORF">FHU33_2804</name>
</gene>
<evidence type="ECO:0000256" key="2">
    <source>
        <dbReference type="SAM" id="Phobius"/>
    </source>
</evidence>
<dbReference type="AlphaFoldDB" id="A0A543PH08"/>
<dbReference type="RefSeq" id="WP_142025866.1">
    <property type="nucleotide sequence ID" value="NZ_VFQE01000001.1"/>
</dbReference>
<sequence length="225" mass="22837">MSGPGNWGPAGGSPWADPATPTEPGAPYAGPPPTVAPYAAPPAYGYPPPYAAVPPWGPPAPYGYPLPPRRPQRPGQVITAAVLAFAQAVVVLIASLYLWFFASIADVAVAEAGAPYSPTALNALANEGVTLAVVQLLSVVLLIGSGVWALNSRRRAAGLLLAGALAAQIVLAVYWAARLDSLIGGLGTEGTIAAFSLFFAVGPLVGLGMLLIGPGRHWFGRAAPA</sequence>
<keyword evidence="2" id="KW-1133">Transmembrane helix</keyword>
<evidence type="ECO:0000313" key="3">
    <source>
        <dbReference type="EMBL" id="TQN43361.1"/>
    </source>
</evidence>
<feature type="transmembrane region" description="Helical" evidence="2">
    <location>
        <begin position="192"/>
        <end position="212"/>
    </location>
</feature>
<protein>
    <submittedName>
        <fullName evidence="3">Uncharacterized protein</fullName>
    </submittedName>
</protein>
<dbReference type="EMBL" id="VFQE01000001">
    <property type="protein sequence ID" value="TQN43361.1"/>
    <property type="molecule type" value="Genomic_DNA"/>
</dbReference>
<feature type="compositionally biased region" description="Low complexity" evidence="1">
    <location>
        <begin position="18"/>
        <end position="28"/>
    </location>
</feature>
<name>A0A543PH08_9ACTN</name>
<proteinExistence type="predicted"/>
<accession>A0A543PH08</accession>
<evidence type="ECO:0000313" key="4">
    <source>
        <dbReference type="Proteomes" id="UP000319865"/>
    </source>
</evidence>
<dbReference type="Proteomes" id="UP000319865">
    <property type="component" value="Unassembled WGS sequence"/>
</dbReference>
<evidence type="ECO:0000256" key="1">
    <source>
        <dbReference type="SAM" id="MobiDB-lite"/>
    </source>
</evidence>
<dbReference type="OrthoDB" id="5196329at2"/>
<organism evidence="3 4">
    <name type="scientific">Blastococcus colisei</name>
    <dbReference type="NCBI Taxonomy" id="1564162"/>
    <lineage>
        <taxon>Bacteria</taxon>
        <taxon>Bacillati</taxon>
        <taxon>Actinomycetota</taxon>
        <taxon>Actinomycetes</taxon>
        <taxon>Geodermatophilales</taxon>
        <taxon>Geodermatophilaceae</taxon>
        <taxon>Blastococcus</taxon>
    </lineage>
</organism>
<feature type="transmembrane region" description="Helical" evidence="2">
    <location>
        <begin position="77"/>
        <end position="100"/>
    </location>
</feature>
<feature type="transmembrane region" description="Helical" evidence="2">
    <location>
        <begin position="129"/>
        <end position="150"/>
    </location>
</feature>